<keyword evidence="2" id="KW-1185">Reference proteome</keyword>
<proteinExistence type="predicted"/>
<sequence>MKAAVLKFRKPSPSRLYYADKKTQRRKRISDNIYRDLQYVTRHEDRNRSISLKARNLAVNLIRMILKNPNKEEFVDHKFLSEITEVSSSKQNANLLGQIGDIIDSTYHSCVNFHGKRKTYGYLVKFTKDGYERATNPETFYGESSRKKSPVESKKISTYIKIEEDTKEVEDRAYSSISSTKEENKIKEETIEPSSLATSSLAELASDLVLHQAGEEIRTEANVFPNQLTTVSEATAMGSAEELEHYASHRHRDSGSGLMAIHELSVMTNLLITSIPEECPTEENVIDSYATTEIIEAEIIQAEEITIMQILLKPTSSKLWQEVREKMMNSYEQEVDRWDLKWIFNELEVEERLDQKTLVFKGSGYVIDSLRNKKGNHWKIFTTSFYEVMPDYSFEFEEIRAKNTEEDHDSAA</sequence>
<protein>
    <submittedName>
        <fullName evidence="1">Uncharacterized protein</fullName>
    </submittedName>
</protein>
<name>A0ABU5NB68_9RICK</name>
<dbReference type="EMBL" id="JARJFB010000014">
    <property type="protein sequence ID" value="MEA0970391.1"/>
    <property type="molecule type" value="Genomic_DNA"/>
</dbReference>
<evidence type="ECO:0000313" key="1">
    <source>
        <dbReference type="EMBL" id="MEA0970391.1"/>
    </source>
</evidence>
<comment type="caution">
    <text evidence="1">The sequence shown here is derived from an EMBL/GenBank/DDBJ whole genome shotgun (WGS) entry which is preliminary data.</text>
</comment>
<dbReference type="Proteomes" id="UP001291687">
    <property type="component" value="Unassembled WGS sequence"/>
</dbReference>
<gene>
    <name evidence="1" type="ORF">Megvenef_00350</name>
</gene>
<dbReference type="RefSeq" id="WP_322776293.1">
    <property type="nucleotide sequence ID" value="NZ_JARJFB010000014.1"/>
</dbReference>
<evidence type="ECO:0000313" key="2">
    <source>
        <dbReference type="Proteomes" id="UP001291687"/>
    </source>
</evidence>
<reference evidence="1 2" key="1">
    <citation type="submission" date="2023-03" db="EMBL/GenBank/DDBJ databases">
        <title>Host association and intracellularity evolved multiple times independently in the Rickettsiales.</title>
        <authorList>
            <person name="Castelli M."/>
            <person name="Nardi T."/>
            <person name="Gammuto L."/>
            <person name="Bellinzona G."/>
            <person name="Sabaneyeva E."/>
            <person name="Potekhin A."/>
            <person name="Serra V."/>
            <person name="Petroni G."/>
            <person name="Sassera D."/>
        </authorList>
    </citation>
    <scope>NUCLEOTIDE SEQUENCE [LARGE SCALE GENOMIC DNA]</scope>
    <source>
        <strain evidence="1 2">Sr 2-6</strain>
    </source>
</reference>
<accession>A0ABU5NB68</accession>
<organism evidence="1 2">
    <name type="scientific">Candidatus Megaera venefica</name>
    <dbReference type="NCBI Taxonomy" id="2055910"/>
    <lineage>
        <taxon>Bacteria</taxon>
        <taxon>Pseudomonadati</taxon>
        <taxon>Pseudomonadota</taxon>
        <taxon>Alphaproteobacteria</taxon>
        <taxon>Rickettsiales</taxon>
        <taxon>Rickettsiaceae</taxon>
        <taxon>Candidatus Megaera</taxon>
    </lineage>
</organism>